<evidence type="ECO:0000256" key="9">
    <source>
        <dbReference type="ARBA" id="ARBA00071545"/>
    </source>
</evidence>
<dbReference type="InterPro" id="IPR050062">
    <property type="entry name" value="Pro-tRNA_synthetase"/>
</dbReference>
<keyword evidence="6" id="KW-0030">Aminoacyl-tRNA synthetase</keyword>
<evidence type="ECO:0000256" key="1">
    <source>
        <dbReference type="ARBA" id="ARBA00012831"/>
    </source>
</evidence>
<dbReference type="InterPro" id="IPR033730">
    <property type="entry name" value="ProRS_core_prok"/>
</dbReference>
<evidence type="ECO:0000256" key="8">
    <source>
        <dbReference type="ARBA" id="ARBA00047671"/>
    </source>
</evidence>
<dbReference type="PROSITE" id="PS50862">
    <property type="entry name" value="AA_TRNA_LIGASE_II"/>
    <property type="match status" value="1"/>
</dbReference>
<proteinExistence type="predicted"/>
<dbReference type="PANTHER" id="PTHR42753">
    <property type="entry name" value="MITOCHONDRIAL RIBOSOME PROTEIN L39/PROLYL-TRNA LIGASE FAMILY MEMBER"/>
    <property type="match status" value="1"/>
</dbReference>
<feature type="domain" description="Aminoacyl-transfer RNA synthetases class-II family profile" evidence="10">
    <location>
        <begin position="74"/>
        <end position="377"/>
    </location>
</feature>
<sequence>MRVVHAGFKKMLCAWKRLRILRRYSSATGRGSHKHRVTCTSLFLPRAQPDSQQASIKSHKLLLDAGLIRQSSAGVYHLLPLGLRVLERLVVLVNHHMEAIGASRMALPILNPATLWKKSGRWETVGSELFRLKSNTGAECCVGPTHEESVTELVASELTSHRQLPLRLYQVDRKFRDEKRPRGGLLRCKEFWMKDMYTFDVSEEAATATYHEVCEAYESIFRTISLPVMRVNAATGNIGGSLSHEYHVVSPVGEDTLVLCHSCGRGFNKELLSTVVGGVEGDCLPGCPQTSPRECRLEEVKGIEVAHTFYLGTKYSSLFGANFSDHTNRERLCEMGCFGIGVSRLLQAVVEHSCSVHGSEGISWPLSITPFTACVLPLTTSPEDPSDSLMVKAHQLYDRLSEEACPGHVILDDRTHLTMGARLRDSQRLGYPCTIVIGHKTGEGEYEVRLAKKSGLETCLLTEHQVHQTVHDLYTLATNLD</sequence>
<comment type="catalytic activity">
    <reaction evidence="8">
        <text>tRNA(Pro) + L-proline + ATP = L-prolyl-tRNA(Pro) + AMP + diphosphate</text>
        <dbReference type="Rhea" id="RHEA:14305"/>
        <dbReference type="Rhea" id="RHEA-COMP:9700"/>
        <dbReference type="Rhea" id="RHEA-COMP:9702"/>
        <dbReference type="ChEBI" id="CHEBI:30616"/>
        <dbReference type="ChEBI" id="CHEBI:33019"/>
        <dbReference type="ChEBI" id="CHEBI:60039"/>
        <dbReference type="ChEBI" id="CHEBI:78442"/>
        <dbReference type="ChEBI" id="CHEBI:78532"/>
        <dbReference type="ChEBI" id="CHEBI:456215"/>
        <dbReference type="EC" id="6.1.1.15"/>
    </reaction>
</comment>
<keyword evidence="2 11" id="KW-0436">Ligase</keyword>
<dbReference type="EC" id="6.1.1.15" evidence="1"/>
<organism evidence="11 12">
    <name type="scientific">Geodia barretti</name>
    <name type="common">Barrett's horny sponge</name>
    <dbReference type="NCBI Taxonomy" id="519541"/>
    <lineage>
        <taxon>Eukaryota</taxon>
        <taxon>Metazoa</taxon>
        <taxon>Porifera</taxon>
        <taxon>Demospongiae</taxon>
        <taxon>Heteroscleromorpha</taxon>
        <taxon>Tetractinellida</taxon>
        <taxon>Astrophorina</taxon>
        <taxon>Geodiidae</taxon>
        <taxon>Geodia</taxon>
    </lineage>
</organism>
<keyword evidence="3" id="KW-0547">Nucleotide-binding</keyword>
<evidence type="ECO:0000256" key="4">
    <source>
        <dbReference type="ARBA" id="ARBA00022840"/>
    </source>
</evidence>
<dbReference type="GO" id="GO:0004827">
    <property type="term" value="F:proline-tRNA ligase activity"/>
    <property type="evidence" value="ECO:0007669"/>
    <property type="project" value="UniProtKB-EC"/>
</dbReference>
<dbReference type="GO" id="GO:0005524">
    <property type="term" value="F:ATP binding"/>
    <property type="evidence" value="ECO:0007669"/>
    <property type="project" value="UniProtKB-KW"/>
</dbReference>
<dbReference type="InterPro" id="IPR002314">
    <property type="entry name" value="aa-tRNA-synt_IIb"/>
</dbReference>
<evidence type="ECO:0000256" key="2">
    <source>
        <dbReference type="ARBA" id="ARBA00022598"/>
    </source>
</evidence>
<evidence type="ECO:0000313" key="12">
    <source>
        <dbReference type="Proteomes" id="UP001174909"/>
    </source>
</evidence>
<comment type="caution">
    <text evidence="11">The sequence shown here is derived from an EMBL/GenBank/DDBJ whole genome shotgun (WGS) entry which is preliminary data.</text>
</comment>
<dbReference type="SUPFAM" id="SSF52954">
    <property type="entry name" value="Class II aaRS ABD-related"/>
    <property type="match status" value="1"/>
</dbReference>
<keyword evidence="5" id="KW-0648">Protein biosynthesis</keyword>
<protein>
    <recommendedName>
        <fullName evidence="9">Probable proline--tRNA ligase, mitochondrial</fullName>
        <ecNumber evidence="1">6.1.1.15</ecNumber>
    </recommendedName>
    <alternativeName>
        <fullName evidence="7">Prolyl-tRNA synthetase</fullName>
    </alternativeName>
</protein>
<name>A0AA35R9X4_GEOBA</name>
<dbReference type="EMBL" id="CASHTH010000784">
    <property type="protein sequence ID" value="CAI8007559.1"/>
    <property type="molecule type" value="Genomic_DNA"/>
</dbReference>
<gene>
    <name evidence="11" type="ORF">GBAR_LOCUS5271</name>
</gene>
<dbReference type="InterPro" id="IPR002316">
    <property type="entry name" value="Pro-tRNA-ligase_IIa"/>
</dbReference>
<dbReference type="FunFam" id="3.30.930.10:FF:000042">
    <property type="entry name" value="probable proline--tRNA ligase, mitochondrial"/>
    <property type="match status" value="1"/>
</dbReference>
<reference evidence="11" key="1">
    <citation type="submission" date="2023-03" db="EMBL/GenBank/DDBJ databases">
        <authorList>
            <person name="Steffen K."/>
            <person name="Cardenas P."/>
        </authorList>
    </citation>
    <scope>NUCLEOTIDE SEQUENCE</scope>
</reference>
<evidence type="ECO:0000313" key="11">
    <source>
        <dbReference type="EMBL" id="CAI8007559.1"/>
    </source>
</evidence>
<dbReference type="Gene3D" id="3.30.930.10">
    <property type="entry name" value="Bira Bifunctional Protein, Domain 2"/>
    <property type="match status" value="1"/>
</dbReference>
<dbReference type="GO" id="GO:0006433">
    <property type="term" value="P:prolyl-tRNA aminoacylation"/>
    <property type="evidence" value="ECO:0007669"/>
    <property type="project" value="InterPro"/>
</dbReference>
<dbReference type="PANTHER" id="PTHR42753:SF10">
    <property type="entry name" value="PROLINE--TRNA LIGASE, MITOCHONDRIAL-RELATED"/>
    <property type="match status" value="1"/>
</dbReference>
<dbReference type="InterPro" id="IPR006195">
    <property type="entry name" value="aa-tRNA-synth_II"/>
</dbReference>
<dbReference type="Pfam" id="PF03129">
    <property type="entry name" value="HGTP_anticodon"/>
    <property type="match status" value="1"/>
</dbReference>
<dbReference type="PRINTS" id="PR01046">
    <property type="entry name" value="TRNASYNTHPRO"/>
</dbReference>
<dbReference type="Proteomes" id="UP001174909">
    <property type="component" value="Unassembled WGS sequence"/>
</dbReference>
<keyword evidence="4" id="KW-0067">ATP-binding</keyword>
<dbReference type="SUPFAM" id="SSF55681">
    <property type="entry name" value="Class II aaRS and biotin synthetases"/>
    <property type="match status" value="1"/>
</dbReference>
<evidence type="ECO:0000259" key="10">
    <source>
        <dbReference type="PROSITE" id="PS50862"/>
    </source>
</evidence>
<dbReference type="InterPro" id="IPR045864">
    <property type="entry name" value="aa-tRNA-synth_II/BPL/LPL"/>
</dbReference>
<dbReference type="Gene3D" id="3.40.50.800">
    <property type="entry name" value="Anticodon-binding domain"/>
    <property type="match status" value="1"/>
</dbReference>
<dbReference type="InterPro" id="IPR036621">
    <property type="entry name" value="Anticodon-bd_dom_sf"/>
</dbReference>
<evidence type="ECO:0000256" key="7">
    <source>
        <dbReference type="ARBA" id="ARBA00029731"/>
    </source>
</evidence>
<evidence type="ECO:0000256" key="3">
    <source>
        <dbReference type="ARBA" id="ARBA00022741"/>
    </source>
</evidence>
<dbReference type="Pfam" id="PF00587">
    <property type="entry name" value="tRNA-synt_2b"/>
    <property type="match status" value="1"/>
</dbReference>
<accession>A0AA35R9X4</accession>
<dbReference type="CDD" id="cd00779">
    <property type="entry name" value="ProRS_core_prok"/>
    <property type="match status" value="1"/>
</dbReference>
<dbReference type="AlphaFoldDB" id="A0AA35R9X4"/>
<keyword evidence="12" id="KW-1185">Reference proteome</keyword>
<dbReference type="InterPro" id="IPR004154">
    <property type="entry name" value="Anticodon-bd"/>
</dbReference>
<dbReference type="GO" id="GO:0005739">
    <property type="term" value="C:mitochondrion"/>
    <property type="evidence" value="ECO:0007669"/>
    <property type="project" value="TreeGrafter"/>
</dbReference>
<evidence type="ECO:0000256" key="6">
    <source>
        <dbReference type="ARBA" id="ARBA00023146"/>
    </source>
</evidence>
<evidence type="ECO:0000256" key="5">
    <source>
        <dbReference type="ARBA" id="ARBA00022917"/>
    </source>
</evidence>